<reference evidence="6" key="3">
    <citation type="submission" date="2025-09" db="UniProtKB">
        <authorList>
            <consortium name="Ensembl"/>
        </authorList>
    </citation>
    <scope>IDENTIFICATION</scope>
</reference>
<feature type="region of interest" description="Disordered" evidence="4">
    <location>
        <begin position="128"/>
        <end position="172"/>
    </location>
</feature>
<feature type="domain" description="Histone deacetylase interacting" evidence="5">
    <location>
        <begin position="371"/>
        <end position="471"/>
    </location>
</feature>
<feature type="region of interest" description="Disordered" evidence="4">
    <location>
        <begin position="653"/>
        <end position="678"/>
    </location>
</feature>
<keyword evidence="7" id="KW-1185">Reference proteome</keyword>
<name>A0A669AZ90_ORENI</name>
<dbReference type="InterPro" id="IPR039774">
    <property type="entry name" value="Sin3-like"/>
</dbReference>
<sequence length="1070" mass="123043">MFVFSATPNKVEDVSQASQERLFHFISSFSTRFFVIVVEDALSYLDQVKIRFANDPGIYNKFLDIMKEFKSQSIDTPGVINRVSQLFHGHPDLVLGFNAFLPPGYRIEVPKNGMAFLQSPFSAQVATTEPLSSSAAGPPEPPSRLSLPLTSRESQNPAATSSVSPPASETSPVEFDSAISYVNKIKNRFLDHPEIYRAFLEILHTYQKEQLEVKESRGSRGSSGMTEDEVFSKVASLFKGQEDLLAEFGQFLPDAKRSLKKMKYSCTKDQSFASVGKHGVLREFSFFDKVRRLFKSQEVYENFLRCIALFNQEVVSGAELLQLVTPFLGKFPELYTQFKSFLGDKELSHAVSGLSDRYMEGGGGREVDYASCKRLGSSYRALPKTYQQPKCSGRTALCKEVLNDTWVSFPSWSEDSTFVSSKKTPYEEQLHRCEDERFELDVVLETNLATIRVLESVQKKLSRLSPEDQDRFRLDDCLGGTSEVIQRRAVYRIYGDKAPEIIEGLKRSPATAVPVVLKRLKAKEEEWREAQQGFNKIWREQYEKAYLKSLDHQGVNFKQNDMKALRSKSLLNEIESIYDERQEQSTEEGASSSEPHMVFTYEDKQILEDAASLIIYHVKRQPTIHKDDKDHIKRIIQHFVPDLFFSRRGELSDTEEWTDEEAEPEEGGDKGGGGTATTAAEHQKELDGVYNLFFVNNNWYFFLRLHQTLCSRLLRVYRQAERQLLEHRAEQSRERLLMAEGRREKACDLAMELRLKQPSEVELEEYYPAFLDMVRSLLDGNLDSTQYEDTLREMFTIHAYIGFTIDKVIHNIIRQLQHLVSDEVCLQVVDLYLAERKRGAAGGNLSSQCVRAAWETSYQWKAERVMAEENCFKVMFIQNKGQVTMTIELLDTEEAQADDPLDFVGTESSLCSQAEGYFFKPVFLPRNLRRFRRWQVRQVEAMRCRREWHRQLGVENAGSLDCRFKLNTHKMVFVMNSEDYMYRRGALVKARKSQHRVAANQHERFDKWHQGWLTNHVTASAERSVQNWLMGEDEEDLIPCKTTCLSTEVKGQMVNRYQVHYSGSKAPSSP</sequence>
<dbReference type="InterPro" id="IPR003822">
    <property type="entry name" value="PAH"/>
</dbReference>
<dbReference type="Pfam" id="PF02671">
    <property type="entry name" value="PAH"/>
    <property type="match status" value="3"/>
</dbReference>
<reference evidence="6" key="2">
    <citation type="submission" date="2025-08" db="UniProtKB">
        <authorList>
            <consortium name="Ensembl"/>
        </authorList>
    </citation>
    <scope>IDENTIFICATION</scope>
</reference>
<dbReference type="GO" id="GO:0070822">
    <property type="term" value="C:Sin3-type complex"/>
    <property type="evidence" value="ECO:0007669"/>
    <property type="project" value="TreeGrafter"/>
</dbReference>
<evidence type="ECO:0000259" key="5">
    <source>
        <dbReference type="SMART" id="SM00761"/>
    </source>
</evidence>
<dbReference type="SMART" id="SM00761">
    <property type="entry name" value="HDAC_interact"/>
    <property type="match status" value="1"/>
</dbReference>
<evidence type="ECO:0000256" key="4">
    <source>
        <dbReference type="SAM" id="MobiDB-lite"/>
    </source>
</evidence>
<dbReference type="PANTHER" id="PTHR12346:SF1">
    <property type="entry name" value="PAIRED AMPHIPATHIC HELIX PROTEIN SIN3B"/>
    <property type="match status" value="1"/>
</dbReference>
<dbReference type="GO" id="GO:0003714">
    <property type="term" value="F:transcription corepressor activity"/>
    <property type="evidence" value="ECO:0007669"/>
    <property type="project" value="InterPro"/>
</dbReference>
<protein>
    <submittedName>
        <fullName evidence="6">SIN3 transcription regulator family member B</fullName>
    </submittedName>
</protein>
<accession>A0A669AZ90</accession>
<dbReference type="Proteomes" id="UP000005207">
    <property type="component" value="Linkage group LG23"/>
</dbReference>
<evidence type="ECO:0000256" key="3">
    <source>
        <dbReference type="PROSITE-ProRule" id="PRU00810"/>
    </source>
</evidence>
<dbReference type="Pfam" id="PF08295">
    <property type="entry name" value="Sin3_corepress"/>
    <property type="match status" value="1"/>
</dbReference>
<dbReference type="GeneTree" id="ENSGT00940000159560"/>
<feature type="compositionally biased region" description="Acidic residues" evidence="4">
    <location>
        <begin position="653"/>
        <end position="666"/>
    </location>
</feature>
<keyword evidence="2 3" id="KW-0539">Nucleus</keyword>
<dbReference type="GO" id="GO:0000122">
    <property type="term" value="P:negative regulation of transcription by RNA polymerase II"/>
    <property type="evidence" value="ECO:0007669"/>
    <property type="project" value="TreeGrafter"/>
</dbReference>
<evidence type="ECO:0000313" key="6">
    <source>
        <dbReference type="Ensembl" id="ENSONIP00000027693.1"/>
    </source>
</evidence>
<evidence type="ECO:0000256" key="2">
    <source>
        <dbReference type="ARBA" id="ARBA00023242"/>
    </source>
</evidence>
<evidence type="ECO:0000313" key="7">
    <source>
        <dbReference type="Proteomes" id="UP000005207"/>
    </source>
</evidence>
<dbReference type="Gene3D" id="1.20.1160.11">
    <property type="entry name" value="Paired amphipathic helix"/>
    <property type="match status" value="3"/>
</dbReference>
<dbReference type="InterPro" id="IPR036600">
    <property type="entry name" value="PAH_sf"/>
</dbReference>
<dbReference type="SUPFAM" id="SSF47762">
    <property type="entry name" value="PAH2 domain"/>
    <property type="match status" value="3"/>
</dbReference>
<proteinExistence type="predicted"/>
<organism evidence="6 7">
    <name type="scientific">Oreochromis niloticus</name>
    <name type="common">Nile tilapia</name>
    <name type="synonym">Tilapia nilotica</name>
    <dbReference type="NCBI Taxonomy" id="8128"/>
    <lineage>
        <taxon>Eukaryota</taxon>
        <taxon>Metazoa</taxon>
        <taxon>Chordata</taxon>
        <taxon>Craniata</taxon>
        <taxon>Vertebrata</taxon>
        <taxon>Euteleostomi</taxon>
        <taxon>Actinopterygii</taxon>
        <taxon>Neopterygii</taxon>
        <taxon>Teleostei</taxon>
        <taxon>Neoteleostei</taxon>
        <taxon>Acanthomorphata</taxon>
        <taxon>Ovalentaria</taxon>
        <taxon>Cichlomorphae</taxon>
        <taxon>Cichliformes</taxon>
        <taxon>Cichlidae</taxon>
        <taxon>African cichlids</taxon>
        <taxon>Pseudocrenilabrinae</taxon>
        <taxon>Oreochromini</taxon>
        <taxon>Oreochromis</taxon>
    </lineage>
</organism>
<dbReference type="AlphaFoldDB" id="A0A669AZ90"/>
<dbReference type="PANTHER" id="PTHR12346">
    <property type="entry name" value="SIN3B-RELATED"/>
    <property type="match status" value="1"/>
</dbReference>
<dbReference type="InterPro" id="IPR013194">
    <property type="entry name" value="HDAC_interact_dom"/>
</dbReference>
<reference evidence="7" key="1">
    <citation type="submission" date="2012-01" db="EMBL/GenBank/DDBJ databases">
        <title>The Genome Sequence of Oreochromis niloticus (Nile Tilapia).</title>
        <authorList>
            <consortium name="Broad Institute Genome Assembly Team"/>
            <consortium name="Broad Institute Sequencing Platform"/>
            <person name="Di Palma F."/>
            <person name="Johnson J."/>
            <person name="Lander E.S."/>
            <person name="Lindblad-Toh K."/>
        </authorList>
    </citation>
    <scope>NUCLEOTIDE SEQUENCE [LARGE SCALE GENOMIC DNA]</scope>
</reference>
<dbReference type="InterPro" id="IPR031693">
    <property type="entry name" value="Sin3_C"/>
</dbReference>
<feature type="compositionally biased region" description="Low complexity" evidence="4">
    <location>
        <begin position="129"/>
        <end position="172"/>
    </location>
</feature>
<evidence type="ECO:0000256" key="1">
    <source>
        <dbReference type="ARBA" id="ARBA00004123"/>
    </source>
</evidence>
<dbReference type="Ensembl" id="ENSONIT00000068814.1">
    <property type="protein sequence ID" value="ENSONIP00000027693.1"/>
    <property type="gene ID" value="ENSONIG00000001898.2"/>
</dbReference>
<dbReference type="PROSITE" id="PS51477">
    <property type="entry name" value="PAH"/>
    <property type="match status" value="3"/>
</dbReference>
<dbReference type="Pfam" id="PF16879">
    <property type="entry name" value="Sin3a_C"/>
    <property type="match status" value="1"/>
</dbReference>
<comment type="subcellular location">
    <subcellularLocation>
        <location evidence="1 3">Nucleus</location>
    </subcellularLocation>
</comment>
<gene>
    <name evidence="6" type="primary">SIN3B</name>
    <name evidence="6" type="synonym">sin3b</name>
</gene>